<evidence type="ECO:0000313" key="2">
    <source>
        <dbReference type="Proteomes" id="UP000291084"/>
    </source>
</evidence>
<organism evidence="1 2">
    <name type="scientific">Vigna angularis var. angularis</name>
    <dbReference type="NCBI Taxonomy" id="157739"/>
    <lineage>
        <taxon>Eukaryota</taxon>
        <taxon>Viridiplantae</taxon>
        <taxon>Streptophyta</taxon>
        <taxon>Embryophyta</taxon>
        <taxon>Tracheophyta</taxon>
        <taxon>Spermatophyta</taxon>
        <taxon>Magnoliopsida</taxon>
        <taxon>eudicotyledons</taxon>
        <taxon>Gunneridae</taxon>
        <taxon>Pentapetalae</taxon>
        <taxon>rosids</taxon>
        <taxon>fabids</taxon>
        <taxon>Fabales</taxon>
        <taxon>Fabaceae</taxon>
        <taxon>Papilionoideae</taxon>
        <taxon>50 kb inversion clade</taxon>
        <taxon>NPAAA clade</taxon>
        <taxon>indigoferoid/millettioid clade</taxon>
        <taxon>Phaseoleae</taxon>
        <taxon>Vigna</taxon>
    </lineage>
</organism>
<keyword evidence="2" id="KW-1185">Reference proteome</keyword>
<reference evidence="1 2" key="1">
    <citation type="journal article" date="2015" name="Sci. Rep.">
        <title>The power of single molecule real-time sequencing technology in the de novo assembly of a eukaryotic genome.</title>
        <authorList>
            <person name="Sakai H."/>
            <person name="Naito K."/>
            <person name="Ogiso-Tanaka E."/>
            <person name="Takahashi Y."/>
            <person name="Iseki K."/>
            <person name="Muto C."/>
            <person name="Satou K."/>
            <person name="Teruya K."/>
            <person name="Shiroma A."/>
            <person name="Shimoji M."/>
            <person name="Hirano T."/>
            <person name="Itoh T."/>
            <person name="Kaga A."/>
            <person name="Tomooka N."/>
        </authorList>
    </citation>
    <scope>NUCLEOTIDE SEQUENCE [LARGE SCALE GENOMIC DNA]</scope>
    <source>
        <strain evidence="2">cv. Shumari</strain>
    </source>
</reference>
<name>A0A0S3SXY5_PHAAN</name>
<sequence>MHLSPLLLCAGHVMRSGRCWMHEAQRAKLIPKLCSALLPSFHDPSLLLHVTPCLPGRWTLSSIFLLHAAATIHLWIRSCSSWTVTLAAGCVMDQLCAFFLPRHLFQRWTSSVCTSNSRKTISIPPYHVLDVSWAMEFFS</sequence>
<dbReference type="Proteomes" id="UP000291084">
    <property type="component" value="Chromosome 9"/>
</dbReference>
<dbReference type="AlphaFoldDB" id="A0A0S3SXY5"/>
<protein>
    <submittedName>
        <fullName evidence="1">Uncharacterized protein</fullName>
    </submittedName>
</protein>
<proteinExistence type="predicted"/>
<accession>A0A0S3SXY5</accession>
<gene>
    <name evidence="1" type="primary">Vigan.09G118400</name>
    <name evidence="1" type="ORF">VIGAN_09118400</name>
</gene>
<dbReference type="EMBL" id="AP015042">
    <property type="protein sequence ID" value="BAT97669.1"/>
    <property type="molecule type" value="Genomic_DNA"/>
</dbReference>
<evidence type="ECO:0000313" key="1">
    <source>
        <dbReference type="EMBL" id="BAT97669.1"/>
    </source>
</evidence>